<keyword evidence="3" id="KW-1185">Reference proteome</keyword>
<feature type="compositionally biased region" description="Polar residues" evidence="1">
    <location>
        <begin position="67"/>
        <end position="102"/>
    </location>
</feature>
<dbReference type="EMBL" id="ML119712">
    <property type="protein sequence ID" value="RPA78358.1"/>
    <property type="molecule type" value="Genomic_DNA"/>
</dbReference>
<dbReference type="AlphaFoldDB" id="A0A3N4I0Y6"/>
<reference evidence="2 3" key="1">
    <citation type="journal article" date="2018" name="Nat. Ecol. Evol.">
        <title>Pezizomycetes genomes reveal the molecular basis of ectomycorrhizal truffle lifestyle.</title>
        <authorList>
            <person name="Murat C."/>
            <person name="Payen T."/>
            <person name="Noel B."/>
            <person name="Kuo A."/>
            <person name="Morin E."/>
            <person name="Chen J."/>
            <person name="Kohler A."/>
            <person name="Krizsan K."/>
            <person name="Balestrini R."/>
            <person name="Da Silva C."/>
            <person name="Montanini B."/>
            <person name="Hainaut M."/>
            <person name="Levati E."/>
            <person name="Barry K.W."/>
            <person name="Belfiori B."/>
            <person name="Cichocki N."/>
            <person name="Clum A."/>
            <person name="Dockter R.B."/>
            <person name="Fauchery L."/>
            <person name="Guy J."/>
            <person name="Iotti M."/>
            <person name="Le Tacon F."/>
            <person name="Lindquist E.A."/>
            <person name="Lipzen A."/>
            <person name="Malagnac F."/>
            <person name="Mello A."/>
            <person name="Molinier V."/>
            <person name="Miyauchi S."/>
            <person name="Poulain J."/>
            <person name="Riccioni C."/>
            <person name="Rubini A."/>
            <person name="Sitrit Y."/>
            <person name="Splivallo R."/>
            <person name="Traeger S."/>
            <person name="Wang M."/>
            <person name="Zifcakova L."/>
            <person name="Wipf D."/>
            <person name="Zambonelli A."/>
            <person name="Paolocci F."/>
            <person name="Nowrousian M."/>
            <person name="Ottonello S."/>
            <person name="Baldrian P."/>
            <person name="Spatafora J.W."/>
            <person name="Henrissat B."/>
            <person name="Nagy L.G."/>
            <person name="Aury J.M."/>
            <person name="Wincker P."/>
            <person name="Grigoriev I.V."/>
            <person name="Bonfante P."/>
            <person name="Martin F.M."/>
        </authorList>
    </citation>
    <scope>NUCLEOTIDE SEQUENCE [LARGE SCALE GENOMIC DNA]</scope>
    <source>
        <strain evidence="2 3">RN42</strain>
    </source>
</reference>
<evidence type="ECO:0000313" key="3">
    <source>
        <dbReference type="Proteomes" id="UP000275078"/>
    </source>
</evidence>
<feature type="region of interest" description="Disordered" evidence="1">
    <location>
        <begin position="67"/>
        <end position="104"/>
    </location>
</feature>
<name>A0A3N4I0Y6_ASCIM</name>
<gene>
    <name evidence="2" type="ORF">BJ508DRAFT_309302</name>
</gene>
<proteinExistence type="predicted"/>
<evidence type="ECO:0000313" key="2">
    <source>
        <dbReference type="EMBL" id="RPA78358.1"/>
    </source>
</evidence>
<organism evidence="2 3">
    <name type="scientific">Ascobolus immersus RN42</name>
    <dbReference type="NCBI Taxonomy" id="1160509"/>
    <lineage>
        <taxon>Eukaryota</taxon>
        <taxon>Fungi</taxon>
        <taxon>Dikarya</taxon>
        <taxon>Ascomycota</taxon>
        <taxon>Pezizomycotina</taxon>
        <taxon>Pezizomycetes</taxon>
        <taxon>Pezizales</taxon>
        <taxon>Ascobolaceae</taxon>
        <taxon>Ascobolus</taxon>
    </lineage>
</organism>
<sequence length="248" mass="28004">MPSCPFHSYVPFLCLISFLCIENSYRMLWLSEDPRNLKNSESTPHPVLLFEQHKPTPALVNNHHNRLTSFRSQPPSAAPATTTQVHGNRAQQTNESAKNETNTLHHHGEVRYDQFFICFRTTVESKLIHAFNAKQIRKIQANLQPQGHRTTNRPPISLFLLPQDDRLPANSTSINIFCICQLLDEAQLSLFVNIYGPLLSEFDLGDGLRLDNICPNCLRLLWLPNNGCGNGGKDGWDVTIEGTGESCR</sequence>
<evidence type="ECO:0000256" key="1">
    <source>
        <dbReference type="SAM" id="MobiDB-lite"/>
    </source>
</evidence>
<protein>
    <submittedName>
        <fullName evidence="2">Uncharacterized protein</fullName>
    </submittedName>
</protein>
<accession>A0A3N4I0Y6</accession>
<dbReference type="Proteomes" id="UP000275078">
    <property type="component" value="Unassembled WGS sequence"/>
</dbReference>